<proteinExistence type="predicted"/>
<dbReference type="EMBL" id="UZAE01012590">
    <property type="protein sequence ID" value="VDO05827.1"/>
    <property type="molecule type" value="Genomic_DNA"/>
</dbReference>
<sequence>MDDSEDSDDDLEEGEERVHDKSTPPGSSDKFYARNASNGVENEAGNRDVSPNMSLSLEKPMEDLIKVESSLYDELSVFAETIDLWDKDPAYIANKASAKVVSKFFASSNSNNALPEVLQFQNFLLNNGGRTGGWTDFNHQTFLKIRRRYLPRNLKKICSVPDNLRDQFLQEVTSALYLNSIERAHDHDVWFVTLNKLELLSKNAMKKFKTCHKITPSVEETGTQIRPKLTSERSLDRSQKRDQIIAWREAKQRELDQKLEEERRRMEEQQRIEELKRQKRVKELKSRMEEYRLRRESLGEVKAGSHQIHERIMNSSKKTLTELDKKRINERNSHLIQLQIRRKLAKSRKQQESQDRINRANSKFRVEVKRDPDRAMGHTELWKLRMQDLKEEKVQASRLQPTAMRILSDRPQRAVPEWRRQITAT</sequence>
<gene>
    <name evidence="4" type="ORF">HNAJ_LOCUS9373</name>
</gene>
<feature type="coiled-coil region" evidence="2">
    <location>
        <begin position="249"/>
        <end position="301"/>
    </location>
</feature>
<name>A0A3P7TA73_RODNA</name>
<reference evidence="4 5" key="1">
    <citation type="submission" date="2018-11" db="EMBL/GenBank/DDBJ databases">
        <authorList>
            <consortium name="Pathogen Informatics"/>
        </authorList>
    </citation>
    <scope>NUCLEOTIDE SEQUENCE [LARGE SCALE GENOMIC DNA]</scope>
</reference>
<evidence type="ECO:0000256" key="3">
    <source>
        <dbReference type="SAM" id="MobiDB-lite"/>
    </source>
</evidence>
<dbReference type="PANTHER" id="PTHR21549">
    <property type="entry name" value="MUTATED IN BLADDER CANCER 1"/>
    <property type="match status" value="1"/>
</dbReference>
<evidence type="ECO:0000256" key="1">
    <source>
        <dbReference type="ARBA" id="ARBA00023054"/>
    </source>
</evidence>
<evidence type="ECO:0000313" key="4">
    <source>
        <dbReference type="EMBL" id="VDO05827.1"/>
    </source>
</evidence>
<accession>A0A3P7TA73</accession>
<keyword evidence="5" id="KW-1185">Reference proteome</keyword>
<dbReference type="Proteomes" id="UP000278807">
    <property type="component" value="Unassembled WGS sequence"/>
</dbReference>
<dbReference type="InterPro" id="IPR039902">
    <property type="entry name" value="CCDC148/CCDC112"/>
</dbReference>
<evidence type="ECO:0000313" key="5">
    <source>
        <dbReference type="Proteomes" id="UP000278807"/>
    </source>
</evidence>
<dbReference type="AlphaFoldDB" id="A0A3P7TA73"/>
<feature type="compositionally biased region" description="Acidic residues" evidence="3">
    <location>
        <begin position="1"/>
        <end position="15"/>
    </location>
</feature>
<protein>
    <submittedName>
        <fullName evidence="4">Uncharacterized protein</fullName>
    </submittedName>
</protein>
<dbReference type="OrthoDB" id="6274082at2759"/>
<keyword evidence="1 2" id="KW-0175">Coiled coil</keyword>
<organism evidence="4 5">
    <name type="scientific">Rodentolepis nana</name>
    <name type="common">Dwarf tapeworm</name>
    <name type="synonym">Hymenolepis nana</name>
    <dbReference type="NCBI Taxonomy" id="102285"/>
    <lineage>
        <taxon>Eukaryota</taxon>
        <taxon>Metazoa</taxon>
        <taxon>Spiralia</taxon>
        <taxon>Lophotrochozoa</taxon>
        <taxon>Platyhelminthes</taxon>
        <taxon>Cestoda</taxon>
        <taxon>Eucestoda</taxon>
        <taxon>Cyclophyllidea</taxon>
        <taxon>Hymenolepididae</taxon>
        <taxon>Rodentolepis</taxon>
    </lineage>
</organism>
<dbReference type="PANTHER" id="PTHR21549:SF0">
    <property type="entry name" value="COILED-COIL DOMAIN-CONTAINING PROTEIN 112"/>
    <property type="match status" value="1"/>
</dbReference>
<evidence type="ECO:0000256" key="2">
    <source>
        <dbReference type="SAM" id="Coils"/>
    </source>
</evidence>
<feature type="region of interest" description="Disordered" evidence="3">
    <location>
        <begin position="1"/>
        <end position="54"/>
    </location>
</feature>